<reference evidence="4" key="2">
    <citation type="submission" date="2023-01" db="EMBL/GenBank/DDBJ databases">
        <authorList>
            <person name="Sun Q."/>
            <person name="Evtushenko L."/>
        </authorList>
    </citation>
    <scope>NUCLEOTIDE SEQUENCE</scope>
    <source>
        <strain evidence="4">VKM Ac-1246</strain>
    </source>
</reference>
<comment type="caution">
    <text evidence="4">The sequence shown here is derived from an EMBL/GenBank/DDBJ whole genome shotgun (WGS) entry which is preliminary data.</text>
</comment>
<keyword evidence="5" id="KW-1185">Reference proteome</keyword>
<sequence length="343" mass="37521">MTGNSKVRRQERSDLVKFGIFLVVAGLFTYWVGVVTAAHRPGDRITYDAVFANVSGLEKGDSVRIAGVDVGKVTGLKVQRDATVRVSFDVPRDQQLNASTEATVQYRNLIGDRIVQLSRPDPEARPISAGDTIPVSRTRPALDLDLLLNGFKPLFAGLAPAQINAFSEDLVKILQGQSSAISTLVERAASLTTTLGNRQELIGQVIRNLNTVVGTLDDKRETIKELIDQFSQLLHGLEQQDTQILDAAAKTDRFAREAASLVKAGRGDLAADLTQLTKTANGINQERSTLQQVLQKLPNHYAEVQNATSYGNYLNFFLCGVRVQADATVTTPWIMSDAQRCKR</sequence>
<feature type="domain" description="Mammalian cell entry C-terminal" evidence="3">
    <location>
        <begin position="124"/>
        <end position="315"/>
    </location>
</feature>
<evidence type="ECO:0000313" key="4">
    <source>
        <dbReference type="EMBL" id="GLJ66935.1"/>
    </source>
</evidence>
<accession>A0ABQ5SSE2</accession>
<dbReference type="InterPro" id="IPR005693">
    <property type="entry name" value="Mce"/>
</dbReference>
<keyword evidence="1" id="KW-1133">Transmembrane helix</keyword>
<protein>
    <submittedName>
        <fullName evidence="4">Mammalian cell entry protein</fullName>
    </submittedName>
</protein>
<gene>
    <name evidence="4" type="ORF">GCM10017579_09710</name>
</gene>
<dbReference type="EMBL" id="BSEL01000003">
    <property type="protein sequence ID" value="GLJ66935.1"/>
    <property type="molecule type" value="Genomic_DNA"/>
</dbReference>
<proteinExistence type="predicted"/>
<evidence type="ECO:0000256" key="1">
    <source>
        <dbReference type="SAM" id="Phobius"/>
    </source>
</evidence>
<name>A0ABQ5SSE2_9ACTN</name>
<dbReference type="PANTHER" id="PTHR33371">
    <property type="entry name" value="INTERMEMBRANE PHOSPHOLIPID TRANSPORT SYSTEM BINDING PROTEIN MLAD-RELATED"/>
    <property type="match status" value="1"/>
</dbReference>
<dbReference type="PANTHER" id="PTHR33371:SF17">
    <property type="entry name" value="MCE-FAMILY PROTEIN MCE1B"/>
    <property type="match status" value="1"/>
</dbReference>
<evidence type="ECO:0000259" key="3">
    <source>
        <dbReference type="Pfam" id="PF11887"/>
    </source>
</evidence>
<dbReference type="InterPro" id="IPR024516">
    <property type="entry name" value="Mce_C"/>
</dbReference>
<dbReference type="RefSeq" id="WP_189120919.1">
    <property type="nucleotide sequence ID" value="NZ_BMRK01000034.1"/>
</dbReference>
<dbReference type="InterPro" id="IPR003399">
    <property type="entry name" value="Mce/MlaD"/>
</dbReference>
<evidence type="ECO:0000313" key="5">
    <source>
        <dbReference type="Proteomes" id="UP001142292"/>
    </source>
</evidence>
<dbReference type="Proteomes" id="UP001142292">
    <property type="component" value="Unassembled WGS sequence"/>
</dbReference>
<dbReference type="Pfam" id="PF11887">
    <property type="entry name" value="Mce4_CUP1"/>
    <property type="match status" value="1"/>
</dbReference>
<keyword evidence="1" id="KW-0812">Transmembrane</keyword>
<reference evidence="4" key="1">
    <citation type="journal article" date="2014" name="Int. J. Syst. Evol. Microbiol.">
        <title>Complete genome of a new Firmicutes species belonging to the dominant human colonic microbiota ('Ruminococcus bicirculans') reveals two chromosomes and a selective capacity to utilize plant glucans.</title>
        <authorList>
            <consortium name="NISC Comparative Sequencing Program"/>
            <person name="Wegmann U."/>
            <person name="Louis P."/>
            <person name="Goesmann A."/>
            <person name="Henrissat B."/>
            <person name="Duncan S.H."/>
            <person name="Flint H.J."/>
        </authorList>
    </citation>
    <scope>NUCLEOTIDE SEQUENCE</scope>
    <source>
        <strain evidence="4">VKM Ac-1246</strain>
    </source>
</reference>
<dbReference type="Pfam" id="PF02470">
    <property type="entry name" value="MlaD"/>
    <property type="match status" value="1"/>
</dbReference>
<keyword evidence="1" id="KW-0472">Membrane</keyword>
<dbReference type="NCBIfam" id="TIGR00996">
    <property type="entry name" value="Mtu_fam_mce"/>
    <property type="match status" value="1"/>
</dbReference>
<organism evidence="4 5">
    <name type="scientific">Nocardioides luteus</name>
    <dbReference type="NCBI Taxonomy" id="1844"/>
    <lineage>
        <taxon>Bacteria</taxon>
        <taxon>Bacillati</taxon>
        <taxon>Actinomycetota</taxon>
        <taxon>Actinomycetes</taxon>
        <taxon>Propionibacteriales</taxon>
        <taxon>Nocardioidaceae</taxon>
        <taxon>Nocardioides</taxon>
    </lineage>
</organism>
<evidence type="ECO:0000259" key="2">
    <source>
        <dbReference type="Pfam" id="PF02470"/>
    </source>
</evidence>
<dbReference type="InterPro" id="IPR052336">
    <property type="entry name" value="MlaD_Phospholipid_Transporter"/>
</dbReference>
<feature type="domain" description="Mce/MlaD" evidence="2">
    <location>
        <begin position="45"/>
        <end position="118"/>
    </location>
</feature>
<feature type="transmembrane region" description="Helical" evidence="1">
    <location>
        <begin position="15"/>
        <end position="33"/>
    </location>
</feature>